<dbReference type="KEGG" id="fro:AALO17_15030"/>
<gene>
    <name evidence="1" type="ORF">AALO17_15030</name>
</gene>
<accession>A0A140DVG0</accession>
<sequence length="118" mass="13789">MKAKSKEFYKKRIIKDMTELGIYRPQFDQQIEQLAMTYYMRDLNLQQWEEADGFAQFIPYTNKAGATNISKHPGYLNNLQYGEQILKYLKSLGLTPTDAKKLNISLDTESDDFDDFVT</sequence>
<dbReference type="RefSeq" id="WP_067557283.1">
    <property type="nucleotide sequence ID" value="NZ_CAJTBG010000038.1"/>
</dbReference>
<dbReference type="Pfam" id="PF05119">
    <property type="entry name" value="Terminase_4"/>
    <property type="match status" value="1"/>
</dbReference>
<evidence type="ECO:0000313" key="2">
    <source>
        <dbReference type="Proteomes" id="UP000069771"/>
    </source>
</evidence>
<protein>
    <recommendedName>
        <fullName evidence="3">Terminase</fullName>
    </recommendedName>
</protein>
<keyword evidence="2" id="KW-1185">Reference proteome</keyword>
<name>A0A140DVG0_9FIRM</name>
<dbReference type="AlphaFoldDB" id="A0A140DVG0"/>
<organism evidence="1 2">
    <name type="scientific">Faecalibaculum rodentium</name>
    <dbReference type="NCBI Taxonomy" id="1702221"/>
    <lineage>
        <taxon>Bacteria</taxon>
        <taxon>Bacillati</taxon>
        <taxon>Bacillota</taxon>
        <taxon>Erysipelotrichia</taxon>
        <taxon>Erysipelotrichales</taxon>
        <taxon>Erysipelotrichaceae</taxon>
        <taxon>Faecalibaculum</taxon>
    </lineage>
</organism>
<proteinExistence type="predicted"/>
<reference evidence="1 2" key="1">
    <citation type="journal article" date="2016" name="Gut Pathog.">
        <title>Whole genome sequencing of "Faecalibaculum rodentium" ALO17, isolated from C57BL/6J laboratory mouse feces.</title>
        <authorList>
            <person name="Lim S."/>
            <person name="Chang D.H."/>
            <person name="Ahn S."/>
            <person name="Kim B.C."/>
        </authorList>
    </citation>
    <scope>NUCLEOTIDE SEQUENCE [LARGE SCALE GENOMIC DNA]</scope>
    <source>
        <strain evidence="1 2">Alo17</strain>
    </source>
</reference>
<dbReference type="OrthoDB" id="2054820at2"/>
<evidence type="ECO:0000313" key="1">
    <source>
        <dbReference type="EMBL" id="AMK54637.1"/>
    </source>
</evidence>
<dbReference type="STRING" id="1702221.AALO17_15030"/>
<dbReference type="EMBL" id="CP011391">
    <property type="protein sequence ID" value="AMK54637.1"/>
    <property type="molecule type" value="Genomic_DNA"/>
</dbReference>
<dbReference type="GeneID" id="78478198"/>
<dbReference type="InterPro" id="IPR006448">
    <property type="entry name" value="Phage_term_ssu_P27"/>
</dbReference>
<evidence type="ECO:0008006" key="3">
    <source>
        <dbReference type="Google" id="ProtNLM"/>
    </source>
</evidence>
<dbReference type="Proteomes" id="UP000069771">
    <property type="component" value="Chromosome"/>
</dbReference>